<dbReference type="InterPro" id="IPR032308">
    <property type="entry name" value="TDBD"/>
</dbReference>
<dbReference type="Pfam" id="PF16135">
    <property type="entry name" value="TDBD"/>
    <property type="match status" value="2"/>
</dbReference>
<feature type="domain" description="Tify" evidence="6">
    <location>
        <begin position="398"/>
        <end position="430"/>
    </location>
</feature>
<feature type="domain" description="Tify" evidence="6">
    <location>
        <begin position="259"/>
        <end position="312"/>
    </location>
</feature>
<evidence type="ECO:0000259" key="6">
    <source>
        <dbReference type="Pfam" id="PF16135"/>
    </source>
</evidence>
<evidence type="ECO:0000313" key="8">
    <source>
        <dbReference type="Proteomes" id="UP001189624"/>
    </source>
</evidence>
<dbReference type="GO" id="GO:0008270">
    <property type="term" value="F:zinc ion binding"/>
    <property type="evidence" value="ECO:0007669"/>
    <property type="project" value="UniProtKB-KW"/>
</dbReference>
<dbReference type="AlphaFoldDB" id="A0AA87B9L9"/>
<keyword evidence="3" id="KW-0863">Zinc-finger</keyword>
<proteinExistence type="predicted"/>
<evidence type="ECO:0000313" key="7">
    <source>
        <dbReference type="EMBL" id="CAJ1979218.1"/>
    </source>
</evidence>
<dbReference type="GO" id="GO:0042393">
    <property type="term" value="F:histone binding"/>
    <property type="evidence" value="ECO:0007669"/>
    <property type="project" value="TreeGrafter"/>
</dbReference>
<dbReference type="GO" id="GO:0000977">
    <property type="term" value="F:RNA polymerase II transcription regulatory region sequence-specific DNA binding"/>
    <property type="evidence" value="ECO:0007669"/>
    <property type="project" value="TreeGrafter"/>
</dbReference>
<evidence type="ECO:0000256" key="3">
    <source>
        <dbReference type="ARBA" id="ARBA00022771"/>
    </source>
</evidence>
<dbReference type="PANTHER" id="PTHR47025:SF2">
    <property type="entry name" value="AUTOIMMUNE REGULATOR"/>
    <property type="match status" value="1"/>
</dbReference>
<evidence type="ECO:0000256" key="2">
    <source>
        <dbReference type="ARBA" id="ARBA00022723"/>
    </source>
</evidence>
<keyword evidence="8" id="KW-1185">Reference proteome</keyword>
<dbReference type="Proteomes" id="UP001189624">
    <property type="component" value="Chromosome 11"/>
</dbReference>
<keyword evidence="2" id="KW-0479">Metal-binding</keyword>
<keyword evidence="5" id="KW-0539">Nucleus</keyword>
<keyword evidence="4" id="KW-0862">Zinc</keyword>
<dbReference type="SUPFAM" id="SSF57903">
    <property type="entry name" value="FYVE/PHD zinc finger"/>
    <property type="match status" value="1"/>
</dbReference>
<reference evidence="7" key="1">
    <citation type="submission" date="2023-10" db="EMBL/GenBank/DDBJ databases">
        <authorList>
            <person name="Domelevo Entfellner J.-B."/>
        </authorList>
    </citation>
    <scope>NUCLEOTIDE SEQUENCE</scope>
</reference>
<dbReference type="Gramene" id="rna-AYBTSS11_LOCUS31431">
    <property type="protein sequence ID" value="CAJ1979218.1"/>
    <property type="gene ID" value="gene-AYBTSS11_LOCUS31431"/>
</dbReference>
<dbReference type="InterPro" id="IPR011011">
    <property type="entry name" value="Znf_FYVE_PHD"/>
</dbReference>
<accession>A0AA87B9L9</accession>
<gene>
    <name evidence="7" type="ORF">AYBTSS11_LOCUS31431</name>
</gene>
<sequence>MANDTDSTHFVEFSRVRTGLKREFTFAMKVQSEICGSLGRTRSNSLSRKRSKKSSLFESKRKNLTGLTSLVKSEDDIGDVLSKEEAKSDVMNAEKPKCQVGGDEGTISVVCEKVHESVESIIQVRNEDEMVIPFKKENNNYEPKIEMEQIKMVCDNGGVKEEVVSDKVPSMLGCELKSPKIVMLSTMNKVENGDNKVKSNNVEKEGKNVVASASRKISMCSGGKKFPLKLKDLLSSGILEGLLVKYVRGIKAKSTGLLGVISGVGILCYCEICNKVEVVTPTIFELHAGSANKRPPEYIFLENGHTLRDIMNTFLHIPLDKLEEVVQKMLGGFTMRKSMFSKSIALSTSLNRGMKHNTSNGKSQGKLTRKDLRLHKLVFEEDGLPDGTQVAYHIHGKVSPSQFEAHAGWASRRKPYVHILISNGLSLHELSISLSKGRKVSTSDNDDLCSICRDGGNLLCCDGCPRAFHIGEILLFTS</sequence>
<evidence type="ECO:0000256" key="4">
    <source>
        <dbReference type="ARBA" id="ARBA00022833"/>
    </source>
</evidence>
<dbReference type="Gene3D" id="3.30.40.10">
    <property type="entry name" value="Zinc/RING finger domain, C3HC4 (zinc finger)"/>
    <property type="match status" value="1"/>
</dbReference>
<evidence type="ECO:0000256" key="5">
    <source>
        <dbReference type="ARBA" id="ARBA00023242"/>
    </source>
</evidence>
<dbReference type="GO" id="GO:0005634">
    <property type="term" value="C:nucleus"/>
    <property type="evidence" value="ECO:0007669"/>
    <property type="project" value="UniProtKB-SubCell"/>
</dbReference>
<dbReference type="PANTHER" id="PTHR47025">
    <property type="entry name" value="AUTOIMMUNE REGULATOR"/>
    <property type="match status" value="1"/>
</dbReference>
<organism evidence="7 8">
    <name type="scientific">Sphenostylis stenocarpa</name>
    <dbReference type="NCBI Taxonomy" id="92480"/>
    <lineage>
        <taxon>Eukaryota</taxon>
        <taxon>Viridiplantae</taxon>
        <taxon>Streptophyta</taxon>
        <taxon>Embryophyta</taxon>
        <taxon>Tracheophyta</taxon>
        <taxon>Spermatophyta</taxon>
        <taxon>Magnoliopsida</taxon>
        <taxon>eudicotyledons</taxon>
        <taxon>Gunneridae</taxon>
        <taxon>Pentapetalae</taxon>
        <taxon>rosids</taxon>
        <taxon>fabids</taxon>
        <taxon>Fabales</taxon>
        <taxon>Fabaceae</taxon>
        <taxon>Papilionoideae</taxon>
        <taxon>50 kb inversion clade</taxon>
        <taxon>NPAAA clade</taxon>
        <taxon>indigoferoid/millettioid clade</taxon>
        <taxon>Phaseoleae</taxon>
        <taxon>Sphenostylis</taxon>
    </lineage>
</organism>
<evidence type="ECO:0000256" key="1">
    <source>
        <dbReference type="ARBA" id="ARBA00004123"/>
    </source>
</evidence>
<dbReference type="EMBL" id="OY731408">
    <property type="protein sequence ID" value="CAJ1979218.1"/>
    <property type="molecule type" value="Genomic_DNA"/>
</dbReference>
<dbReference type="InterPro" id="IPR013083">
    <property type="entry name" value="Znf_RING/FYVE/PHD"/>
</dbReference>
<dbReference type="GO" id="GO:0003682">
    <property type="term" value="F:chromatin binding"/>
    <property type="evidence" value="ECO:0007669"/>
    <property type="project" value="TreeGrafter"/>
</dbReference>
<name>A0AA87B9L9_9FABA</name>
<dbReference type="GO" id="GO:0045944">
    <property type="term" value="P:positive regulation of transcription by RNA polymerase II"/>
    <property type="evidence" value="ECO:0007669"/>
    <property type="project" value="TreeGrafter"/>
</dbReference>
<comment type="subcellular location">
    <subcellularLocation>
        <location evidence="1">Nucleus</location>
    </subcellularLocation>
</comment>
<protein>
    <recommendedName>
        <fullName evidence="6">Tify domain-containing protein</fullName>
    </recommendedName>
</protein>